<evidence type="ECO:0000256" key="1">
    <source>
        <dbReference type="SAM" id="Phobius"/>
    </source>
</evidence>
<reference evidence="2 3" key="1">
    <citation type="submission" date="2021-05" db="EMBL/GenBank/DDBJ databases">
        <title>Genome Assembly of Synthetic Allotetraploid Brassica napus Reveals Homoeologous Exchanges between Subgenomes.</title>
        <authorList>
            <person name="Davis J.T."/>
        </authorList>
    </citation>
    <scope>NUCLEOTIDE SEQUENCE [LARGE SCALE GENOMIC DNA]</scope>
    <source>
        <strain evidence="3">cv. Da-Ae</strain>
        <tissue evidence="2">Seedling</tissue>
    </source>
</reference>
<dbReference type="Proteomes" id="UP000824890">
    <property type="component" value="Unassembled WGS sequence"/>
</dbReference>
<proteinExistence type="predicted"/>
<keyword evidence="1" id="KW-0812">Transmembrane</keyword>
<keyword evidence="1" id="KW-1133">Transmembrane helix</keyword>
<sequence>MLASSPPLCSSFSSFCRITAGSGDQIDVWVCPQCLRREGEVVIVFMLAGGTVVLVDLGFVSRWIWVRSATVVCRNEARRCLFTSDLRLLCFPLSPPSAASFRASPSCSNGPRRNDESEELVGDLSFISSSNSHGFLWWCGEKSLLYQPTLDRNLCFYVNSCDSGLNFCLPVEIARSSSSGAPGRSQAPSSMPAWSHFGEFSTELPGYSLVSSELFRCSKKCFV</sequence>
<evidence type="ECO:0000313" key="2">
    <source>
        <dbReference type="EMBL" id="KAH0930165.1"/>
    </source>
</evidence>
<gene>
    <name evidence="2" type="ORF">HID58_015892</name>
</gene>
<keyword evidence="3" id="KW-1185">Reference proteome</keyword>
<comment type="caution">
    <text evidence="2">The sequence shown here is derived from an EMBL/GenBank/DDBJ whole genome shotgun (WGS) entry which is preliminary data.</text>
</comment>
<evidence type="ECO:0000313" key="3">
    <source>
        <dbReference type="Proteomes" id="UP000824890"/>
    </source>
</evidence>
<keyword evidence="1" id="KW-0472">Membrane</keyword>
<dbReference type="EMBL" id="JAGKQM010000004">
    <property type="protein sequence ID" value="KAH0930165.1"/>
    <property type="molecule type" value="Genomic_DNA"/>
</dbReference>
<name>A0ABQ8DLB7_BRANA</name>
<organism evidence="2 3">
    <name type="scientific">Brassica napus</name>
    <name type="common">Rape</name>
    <dbReference type="NCBI Taxonomy" id="3708"/>
    <lineage>
        <taxon>Eukaryota</taxon>
        <taxon>Viridiplantae</taxon>
        <taxon>Streptophyta</taxon>
        <taxon>Embryophyta</taxon>
        <taxon>Tracheophyta</taxon>
        <taxon>Spermatophyta</taxon>
        <taxon>Magnoliopsida</taxon>
        <taxon>eudicotyledons</taxon>
        <taxon>Gunneridae</taxon>
        <taxon>Pentapetalae</taxon>
        <taxon>rosids</taxon>
        <taxon>malvids</taxon>
        <taxon>Brassicales</taxon>
        <taxon>Brassicaceae</taxon>
        <taxon>Brassiceae</taxon>
        <taxon>Brassica</taxon>
    </lineage>
</organism>
<feature type="transmembrane region" description="Helical" evidence="1">
    <location>
        <begin position="42"/>
        <end position="65"/>
    </location>
</feature>
<protein>
    <submittedName>
        <fullName evidence="2">Uncharacterized protein</fullName>
    </submittedName>
</protein>
<accession>A0ABQ8DLB7</accession>